<proteinExistence type="predicted"/>
<gene>
    <name evidence="2" type="ORF">ROHU_017470</name>
</gene>
<evidence type="ECO:0000256" key="1">
    <source>
        <dbReference type="SAM" id="MobiDB-lite"/>
    </source>
</evidence>
<dbReference type="Proteomes" id="UP000290572">
    <property type="component" value="Unassembled WGS sequence"/>
</dbReference>
<dbReference type="EMBL" id="QBIY01011545">
    <property type="protein sequence ID" value="RXN30800.1"/>
    <property type="molecule type" value="Genomic_DNA"/>
</dbReference>
<feature type="compositionally biased region" description="Basic and acidic residues" evidence="1">
    <location>
        <begin position="50"/>
        <end position="67"/>
    </location>
</feature>
<feature type="compositionally biased region" description="Low complexity" evidence="1">
    <location>
        <begin position="7"/>
        <end position="17"/>
    </location>
</feature>
<reference evidence="2 3" key="1">
    <citation type="submission" date="2018-03" db="EMBL/GenBank/DDBJ databases">
        <title>Draft genome sequence of Rohu Carp (Labeo rohita).</title>
        <authorList>
            <person name="Das P."/>
            <person name="Kushwaha B."/>
            <person name="Joshi C.G."/>
            <person name="Kumar D."/>
            <person name="Nagpure N.S."/>
            <person name="Sahoo L."/>
            <person name="Das S.P."/>
            <person name="Bit A."/>
            <person name="Patnaik S."/>
            <person name="Meher P.K."/>
            <person name="Jayasankar P."/>
            <person name="Koringa P.G."/>
            <person name="Patel N.V."/>
            <person name="Hinsu A.T."/>
            <person name="Kumar R."/>
            <person name="Pandey M."/>
            <person name="Agarwal S."/>
            <person name="Srivastava S."/>
            <person name="Singh M."/>
            <person name="Iquebal M.A."/>
            <person name="Jaiswal S."/>
            <person name="Angadi U.B."/>
            <person name="Kumar N."/>
            <person name="Raza M."/>
            <person name="Shah T.M."/>
            <person name="Rai A."/>
            <person name="Jena J.K."/>
        </authorList>
    </citation>
    <scope>NUCLEOTIDE SEQUENCE [LARGE SCALE GENOMIC DNA]</scope>
    <source>
        <strain evidence="2">DASCIFA01</strain>
        <tissue evidence="2">Testis</tissue>
    </source>
</reference>
<feature type="region of interest" description="Disordered" evidence="1">
    <location>
        <begin position="1"/>
        <end position="112"/>
    </location>
</feature>
<evidence type="ECO:0000313" key="3">
    <source>
        <dbReference type="Proteomes" id="UP000290572"/>
    </source>
</evidence>
<feature type="compositionally biased region" description="Basic and acidic residues" evidence="1">
    <location>
        <begin position="81"/>
        <end position="97"/>
    </location>
</feature>
<name>A0A498NG36_LABRO</name>
<keyword evidence="3" id="KW-1185">Reference proteome</keyword>
<evidence type="ECO:0000313" key="2">
    <source>
        <dbReference type="EMBL" id="RXN30800.1"/>
    </source>
</evidence>
<comment type="caution">
    <text evidence="2">The sequence shown here is derived from an EMBL/GenBank/DDBJ whole genome shotgun (WGS) entry which is preliminary data.</text>
</comment>
<accession>A0A498NG36</accession>
<organism evidence="2 3">
    <name type="scientific">Labeo rohita</name>
    <name type="common">Indian major carp</name>
    <name type="synonym">Cyprinus rohita</name>
    <dbReference type="NCBI Taxonomy" id="84645"/>
    <lineage>
        <taxon>Eukaryota</taxon>
        <taxon>Metazoa</taxon>
        <taxon>Chordata</taxon>
        <taxon>Craniata</taxon>
        <taxon>Vertebrata</taxon>
        <taxon>Euteleostomi</taxon>
        <taxon>Actinopterygii</taxon>
        <taxon>Neopterygii</taxon>
        <taxon>Teleostei</taxon>
        <taxon>Ostariophysi</taxon>
        <taxon>Cypriniformes</taxon>
        <taxon>Cyprinidae</taxon>
        <taxon>Labeoninae</taxon>
        <taxon>Labeonini</taxon>
        <taxon>Labeo</taxon>
    </lineage>
</organism>
<protein>
    <submittedName>
        <fullName evidence="2">Putative cadherin-1-like protein</fullName>
    </submittedName>
</protein>
<dbReference type="AlphaFoldDB" id="A0A498NG36"/>
<sequence length="138" mass="16228">MIRSSEGQEGQQNQWGQKTSTRKGLLKLQSDRHDLENQEISSRTSGVRRLPQEKGLRKEQSDHHDQENQEISSRTSGARRLPQEKGLRKEQGDHCDQENQEISRPARSRTPSLKDLEILRFTMAWMDLRELHRLHQHQ</sequence>